<evidence type="ECO:0000313" key="3">
    <source>
        <dbReference type="Proteomes" id="UP000008021"/>
    </source>
</evidence>
<dbReference type="AlphaFoldDB" id="A0A0E0CNT7"/>
<feature type="region of interest" description="Disordered" evidence="1">
    <location>
        <begin position="92"/>
        <end position="112"/>
    </location>
</feature>
<evidence type="ECO:0000313" key="2">
    <source>
        <dbReference type="EnsemblPlants" id="OMERI02G24600.8"/>
    </source>
</evidence>
<reference evidence="2" key="2">
    <citation type="submission" date="2018-05" db="EMBL/GenBank/DDBJ databases">
        <title>OmerRS3 (Oryza meridionalis Reference Sequence Version 3).</title>
        <authorList>
            <person name="Zhang J."/>
            <person name="Kudrna D."/>
            <person name="Lee S."/>
            <person name="Talag J."/>
            <person name="Welchert J."/>
            <person name="Wing R.A."/>
        </authorList>
    </citation>
    <scope>NUCLEOTIDE SEQUENCE [LARGE SCALE GENOMIC DNA]</scope>
    <source>
        <strain evidence="2">cv. OR44</strain>
    </source>
</reference>
<dbReference type="EnsemblPlants" id="OMERI02G24600.8">
    <property type="protein sequence ID" value="OMERI02G24600.8"/>
    <property type="gene ID" value="OMERI02G24600"/>
</dbReference>
<dbReference type="Proteomes" id="UP000008021">
    <property type="component" value="Chromosome 2"/>
</dbReference>
<proteinExistence type="predicted"/>
<protein>
    <submittedName>
        <fullName evidence="2">Uncharacterized protein</fullName>
    </submittedName>
</protein>
<dbReference type="HOGENOM" id="CLU_139420_0_0_1"/>
<accession>A0A0E0CNT7</accession>
<organism evidence="2">
    <name type="scientific">Oryza meridionalis</name>
    <dbReference type="NCBI Taxonomy" id="40149"/>
    <lineage>
        <taxon>Eukaryota</taxon>
        <taxon>Viridiplantae</taxon>
        <taxon>Streptophyta</taxon>
        <taxon>Embryophyta</taxon>
        <taxon>Tracheophyta</taxon>
        <taxon>Spermatophyta</taxon>
        <taxon>Magnoliopsida</taxon>
        <taxon>Liliopsida</taxon>
        <taxon>Poales</taxon>
        <taxon>Poaceae</taxon>
        <taxon>BOP clade</taxon>
        <taxon>Oryzoideae</taxon>
        <taxon>Oryzeae</taxon>
        <taxon>Oryzinae</taxon>
        <taxon>Oryza</taxon>
    </lineage>
</organism>
<keyword evidence="3" id="KW-1185">Reference proteome</keyword>
<dbReference type="Gramene" id="OMERI02G24600.8">
    <property type="protein sequence ID" value="OMERI02G24600.8"/>
    <property type="gene ID" value="OMERI02G24600"/>
</dbReference>
<reference evidence="2" key="1">
    <citation type="submission" date="2015-04" db="UniProtKB">
        <authorList>
            <consortium name="EnsemblPlants"/>
        </authorList>
    </citation>
    <scope>IDENTIFICATION</scope>
</reference>
<evidence type="ECO:0000256" key="1">
    <source>
        <dbReference type="SAM" id="MobiDB-lite"/>
    </source>
</evidence>
<name>A0A0E0CNT7_9ORYZ</name>
<sequence length="161" mass="16899">MNAETTQVWMTVFSWRVNGCLRRPIRSTAEVQRRTKKKPSSPAETLSDGMIPVVRFSFMTITLNMTASSALTTNARSVSCSLHDGTALSANTRSTDVASGSSAPPLRPPPPCSSAPLPAWRCRSVLHAAASASATSSSPPAAAAVCCAIWLAASASRLVTH</sequence>